<evidence type="ECO:0000313" key="3">
    <source>
        <dbReference type="Proteomes" id="UP001642464"/>
    </source>
</evidence>
<dbReference type="EMBL" id="CAXAMM010042573">
    <property type="protein sequence ID" value="CAK9105583.1"/>
    <property type="molecule type" value="Genomic_DNA"/>
</dbReference>
<sequence>MEPLKKEDEDMKEALKEDPDATPGNPSAREMLWEAFLKVTEDKNLGEWLNEKYPEKQGFANAIQRIVWGRMSDDMPGLVNLIPNDWPDEDLNSEDLSPLLLSLRFFKAIYRHQSDPASYIYDALRVGHETSEKQAPSALEFLGQFRKAIDLQKVSSGKSLSLSTALQNTIADYNKTVVRKYRVDGPKKKVILNLMRSPGEFVQLLSDHYDKFKHTMPAGLQKSIPKIPRGWMRKTPSYSKPKHSVFERMPRTTVQLNAVIAHGFGVQLFLSEEHSMPARVERDERLPRRYQPSATDVFCLIKQDLCDDALAQPAMLVWPGDTHNEVRTFWQNAVNHPGVQTDLDPERAADLLEFSEALEKYPQYGRAVYFLRQLTGEIARERHNALPIEFLAAGGHAPRHDIVRELPQREERPNPYRMNVRFHR</sequence>
<name>A0ABP0RZR0_9DINO</name>
<proteinExistence type="predicted"/>
<gene>
    <name evidence="2" type="ORF">SCF082_LOCUS49209</name>
</gene>
<comment type="caution">
    <text evidence="2">The sequence shown here is derived from an EMBL/GenBank/DDBJ whole genome shotgun (WGS) entry which is preliminary data.</text>
</comment>
<accession>A0ABP0RZR0</accession>
<organism evidence="2 3">
    <name type="scientific">Durusdinium trenchii</name>
    <dbReference type="NCBI Taxonomy" id="1381693"/>
    <lineage>
        <taxon>Eukaryota</taxon>
        <taxon>Sar</taxon>
        <taxon>Alveolata</taxon>
        <taxon>Dinophyceae</taxon>
        <taxon>Suessiales</taxon>
        <taxon>Symbiodiniaceae</taxon>
        <taxon>Durusdinium</taxon>
    </lineage>
</organism>
<evidence type="ECO:0000256" key="1">
    <source>
        <dbReference type="SAM" id="MobiDB-lite"/>
    </source>
</evidence>
<evidence type="ECO:0000313" key="2">
    <source>
        <dbReference type="EMBL" id="CAK9105583.1"/>
    </source>
</evidence>
<dbReference type="Proteomes" id="UP001642464">
    <property type="component" value="Unassembled WGS sequence"/>
</dbReference>
<feature type="compositionally biased region" description="Basic and acidic residues" evidence="1">
    <location>
        <begin position="1"/>
        <end position="19"/>
    </location>
</feature>
<keyword evidence="3" id="KW-1185">Reference proteome</keyword>
<feature type="region of interest" description="Disordered" evidence="1">
    <location>
        <begin position="1"/>
        <end position="27"/>
    </location>
</feature>
<reference evidence="2 3" key="1">
    <citation type="submission" date="2024-02" db="EMBL/GenBank/DDBJ databases">
        <authorList>
            <person name="Chen Y."/>
            <person name="Shah S."/>
            <person name="Dougan E. K."/>
            <person name="Thang M."/>
            <person name="Chan C."/>
        </authorList>
    </citation>
    <scope>NUCLEOTIDE SEQUENCE [LARGE SCALE GENOMIC DNA]</scope>
</reference>
<protein>
    <submittedName>
        <fullName evidence="2">Uncharacterized protein</fullName>
    </submittedName>
</protein>